<organism evidence="1">
    <name type="scientific">Rhizophora mucronata</name>
    <name type="common">Asiatic mangrove</name>
    <dbReference type="NCBI Taxonomy" id="61149"/>
    <lineage>
        <taxon>Eukaryota</taxon>
        <taxon>Viridiplantae</taxon>
        <taxon>Streptophyta</taxon>
        <taxon>Embryophyta</taxon>
        <taxon>Tracheophyta</taxon>
        <taxon>Spermatophyta</taxon>
        <taxon>Magnoliopsida</taxon>
        <taxon>eudicotyledons</taxon>
        <taxon>Gunneridae</taxon>
        <taxon>Pentapetalae</taxon>
        <taxon>rosids</taxon>
        <taxon>fabids</taxon>
        <taxon>Malpighiales</taxon>
        <taxon>Rhizophoraceae</taxon>
        <taxon>Rhizophora</taxon>
    </lineage>
</organism>
<accession>A0A2P2PRT4</accession>
<name>A0A2P2PRT4_RHIMU</name>
<dbReference type="EMBL" id="GGEC01076966">
    <property type="protein sequence ID" value="MBX57450.1"/>
    <property type="molecule type" value="Transcribed_RNA"/>
</dbReference>
<sequence length="33" mass="3893">MTKELSRAKGEKEKFLEIFTTSANQFLMTRRSI</sequence>
<protein>
    <submittedName>
        <fullName evidence="1">Uncharacterized protein</fullName>
    </submittedName>
</protein>
<evidence type="ECO:0000313" key="1">
    <source>
        <dbReference type="EMBL" id="MBX57450.1"/>
    </source>
</evidence>
<proteinExistence type="predicted"/>
<reference evidence="1" key="1">
    <citation type="submission" date="2018-02" db="EMBL/GenBank/DDBJ databases">
        <title>Rhizophora mucronata_Transcriptome.</title>
        <authorList>
            <person name="Meera S.P."/>
            <person name="Sreeshan A."/>
            <person name="Augustine A."/>
        </authorList>
    </citation>
    <scope>NUCLEOTIDE SEQUENCE</scope>
    <source>
        <tissue evidence="1">Leaf</tissue>
    </source>
</reference>
<dbReference type="AlphaFoldDB" id="A0A2P2PRT4"/>